<keyword evidence="12" id="KW-0675">Receptor</keyword>
<keyword evidence="7" id="KW-0732">Signal</keyword>
<keyword evidence="19" id="KW-1185">Reference proteome</keyword>
<dbReference type="GO" id="GO:0038023">
    <property type="term" value="F:signaling receptor activity"/>
    <property type="evidence" value="ECO:0007669"/>
    <property type="project" value="InterPro"/>
</dbReference>
<evidence type="ECO:0000256" key="7">
    <source>
        <dbReference type="ARBA" id="ARBA00022729"/>
    </source>
</evidence>
<dbReference type="CDD" id="cd01347">
    <property type="entry name" value="ligand_gated_channel"/>
    <property type="match status" value="1"/>
</dbReference>
<keyword evidence="4 14" id="KW-1134">Transmembrane beta strand</keyword>
<evidence type="ECO:0000256" key="13">
    <source>
        <dbReference type="ARBA" id="ARBA00023237"/>
    </source>
</evidence>
<organism evidence="18 19">
    <name type="scientific">Methyloprofundus sedimenti</name>
    <dbReference type="NCBI Taxonomy" id="1420851"/>
    <lineage>
        <taxon>Bacteria</taxon>
        <taxon>Pseudomonadati</taxon>
        <taxon>Pseudomonadota</taxon>
        <taxon>Gammaproteobacteria</taxon>
        <taxon>Methylococcales</taxon>
        <taxon>Methylococcaceae</taxon>
        <taxon>Methyloprofundus</taxon>
    </lineage>
</organism>
<gene>
    <name evidence="18" type="ORF">AU255_08670</name>
</gene>
<keyword evidence="5" id="KW-0410">Iron transport</keyword>
<keyword evidence="11 14" id="KW-0472">Membrane</keyword>
<evidence type="ECO:0000259" key="17">
    <source>
        <dbReference type="Pfam" id="PF07715"/>
    </source>
</evidence>
<dbReference type="InterPro" id="IPR036942">
    <property type="entry name" value="Beta-barrel_TonB_sf"/>
</dbReference>
<dbReference type="Gene3D" id="2.170.130.10">
    <property type="entry name" value="TonB-dependent receptor, plug domain"/>
    <property type="match status" value="1"/>
</dbReference>
<dbReference type="STRING" id="1420851.AU255_08670"/>
<sequence length="726" mass="80267">MRVLCVICGLCYHPVKAEPASDVIDSNPPLAEQNVDTSRVVLDAMLIEESNNDSMSYTVFDAKSATKTDTPIMEIPQSIQVIPGSVLKDQDQQTLSGAIENVSSVVAPKTTELLTSEFLVRGFKSQFYTDSLPTYGSANAADPLSLVNVERIEVVKGPTSTLFGGGLGAPVGGLVNVVSKQPMPEAQYVFSFRGGSFTTLNPSFDLNQPLTDDDTVLFRLTGEYEYSESYIDALENQNYAFFPTIAFNFSPDTHLIVRGQYSHVEFLEYSGLRAEGTIADAPYTIPPYRFSGATDTPKSTVDNFMLTAEFVHRFSRYLEGSIQARYYENNFAEYSSFTHQLIIDGVGDFGKPGPSYLPFYSGVLPASVNEFVINPNLIIDFETEFLTDMTHKILFGLEYDTTLAKAQLGVYYDELDDIWLDVADRYDDITYLEIEGGNISQSQNDHYETLGVYLQDQMDITQRLHFLTSLRWTSVTVDEIGAKTTNSSVTPRVGAVFDITDKLSFFAGYGEGFRAVTALFGETPEPEESSQIEGGFKFDFYEMGLSGSVAGYQLIRKNVAVPDPNGAFSSIQAGEQTSYGAELDFLWEPFDSLSILGNYAYTNAKLTQHSSPELLIGDFLPRVPEHSGRIAVHYRFMGGVLEGLGVGMGLTGMSKRYISLPNEYAVDGFYRIDAQASYPLTEYLDLTVNIQNLTNSQYYEPFLFLQDAVVAPGPPISAYATLTAYF</sequence>
<keyword evidence="3 14" id="KW-0813">Transport</keyword>
<name>A0A1V8M8T0_9GAMM</name>
<dbReference type="AlphaFoldDB" id="A0A1V8M8T0"/>
<evidence type="ECO:0000256" key="4">
    <source>
        <dbReference type="ARBA" id="ARBA00022452"/>
    </source>
</evidence>
<evidence type="ECO:0000256" key="15">
    <source>
        <dbReference type="RuleBase" id="RU003357"/>
    </source>
</evidence>
<dbReference type="InterPro" id="IPR012910">
    <property type="entry name" value="Plug_dom"/>
</dbReference>
<proteinExistence type="inferred from homology"/>
<dbReference type="InterPro" id="IPR039426">
    <property type="entry name" value="TonB-dep_rcpt-like"/>
</dbReference>
<dbReference type="Pfam" id="PF07715">
    <property type="entry name" value="Plug"/>
    <property type="match status" value="1"/>
</dbReference>
<keyword evidence="13 14" id="KW-0998">Cell outer membrane</keyword>
<keyword evidence="8" id="KW-0408">Iron</keyword>
<evidence type="ECO:0000256" key="3">
    <source>
        <dbReference type="ARBA" id="ARBA00022448"/>
    </source>
</evidence>
<keyword evidence="9" id="KW-0406">Ion transport</keyword>
<evidence type="ECO:0000256" key="1">
    <source>
        <dbReference type="ARBA" id="ARBA00004571"/>
    </source>
</evidence>
<evidence type="ECO:0000256" key="8">
    <source>
        <dbReference type="ARBA" id="ARBA00023004"/>
    </source>
</evidence>
<evidence type="ECO:0000259" key="16">
    <source>
        <dbReference type="Pfam" id="PF00593"/>
    </source>
</evidence>
<keyword evidence="10 15" id="KW-0798">TonB box</keyword>
<dbReference type="GO" id="GO:0009279">
    <property type="term" value="C:cell outer membrane"/>
    <property type="evidence" value="ECO:0007669"/>
    <property type="project" value="UniProtKB-SubCell"/>
</dbReference>
<dbReference type="PROSITE" id="PS52016">
    <property type="entry name" value="TONB_DEPENDENT_REC_3"/>
    <property type="match status" value="1"/>
</dbReference>
<dbReference type="GO" id="GO:0015344">
    <property type="term" value="F:siderophore uptake transmembrane transporter activity"/>
    <property type="evidence" value="ECO:0007669"/>
    <property type="project" value="TreeGrafter"/>
</dbReference>
<evidence type="ECO:0000256" key="5">
    <source>
        <dbReference type="ARBA" id="ARBA00022496"/>
    </source>
</evidence>
<evidence type="ECO:0000256" key="10">
    <source>
        <dbReference type="ARBA" id="ARBA00023077"/>
    </source>
</evidence>
<evidence type="ECO:0000313" key="19">
    <source>
        <dbReference type="Proteomes" id="UP000191980"/>
    </source>
</evidence>
<feature type="domain" description="TonB-dependent receptor-like beta-barrel" evidence="16">
    <location>
        <begin position="275"/>
        <end position="693"/>
    </location>
</feature>
<evidence type="ECO:0000256" key="9">
    <source>
        <dbReference type="ARBA" id="ARBA00023065"/>
    </source>
</evidence>
<dbReference type="PANTHER" id="PTHR32552:SF68">
    <property type="entry name" value="FERRICHROME OUTER MEMBRANE TRANSPORTER_PHAGE RECEPTOR"/>
    <property type="match status" value="1"/>
</dbReference>
<dbReference type="Pfam" id="PF00593">
    <property type="entry name" value="TonB_dep_Rec_b-barrel"/>
    <property type="match status" value="1"/>
</dbReference>
<dbReference type="EMBL" id="LPUF01000001">
    <property type="protein sequence ID" value="OQK17918.1"/>
    <property type="molecule type" value="Genomic_DNA"/>
</dbReference>
<dbReference type="Proteomes" id="UP000191980">
    <property type="component" value="Unassembled WGS sequence"/>
</dbReference>
<dbReference type="Gene3D" id="2.40.170.20">
    <property type="entry name" value="TonB-dependent receptor, beta-barrel domain"/>
    <property type="match status" value="1"/>
</dbReference>
<evidence type="ECO:0008006" key="20">
    <source>
        <dbReference type="Google" id="ProtNLM"/>
    </source>
</evidence>
<protein>
    <recommendedName>
        <fullName evidence="20">TonB-dependent receptor</fullName>
    </recommendedName>
</protein>
<dbReference type="PANTHER" id="PTHR32552">
    <property type="entry name" value="FERRICHROME IRON RECEPTOR-RELATED"/>
    <property type="match status" value="1"/>
</dbReference>
<evidence type="ECO:0000256" key="12">
    <source>
        <dbReference type="ARBA" id="ARBA00023170"/>
    </source>
</evidence>
<dbReference type="InterPro" id="IPR000531">
    <property type="entry name" value="Beta-barrel_TonB"/>
</dbReference>
<evidence type="ECO:0000256" key="6">
    <source>
        <dbReference type="ARBA" id="ARBA00022692"/>
    </source>
</evidence>
<dbReference type="SUPFAM" id="SSF56935">
    <property type="entry name" value="Porins"/>
    <property type="match status" value="1"/>
</dbReference>
<dbReference type="GO" id="GO:0015891">
    <property type="term" value="P:siderophore transport"/>
    <property type="evidence" value="ECO:0007669"/>
    <property type="project" value="InterPro"/>
</dbReference>
<dbReference type="NCBIfam" id="TIGR01783">
    <property type="entry name" value="TonB-siderophor"/>
    <property type="match status" value="1"/>
</dbReference>
<evidence type="ECO:0000256" key="14">
    <source>
        <dbReference type="PROSITE-ProRule" id="PRU01360"/>
    </source>
</evidence>
<dbReference type="InterPro" id="IPR037066">
    <property type="entry name" value="Plug_dom_sf"/>
</dbReference>
<comment type="similarity">
    <text evidence="2 14 15">Belongs to the TonB-dependent receptor family.</text>
</comment>
<dbReference type="InterPro" id="IPR010105">
    <property type="entry name" value="TonB_sidphr_rcpt"/>
</dbReference>
<feature type="domain" description="TonB-dependent receptor plug" evidence="17">
    <location>
        <begin position="72"/>
        <end position="166"/>
    </location>
</feature>
<evidence type="ECO:0000256" key="11">
    <source>
        <dbReference type="ARBA" id="ARBA00023136"/>
    </source>
</evidence>
<comment type="caution">
    <text evidence="18">The sequence shown here is derived from an EMBL/GenBank/DDBJ whole genome shotgun (WGS) entry which is preliminary data.</text>
</comment>
<keyword evidence="6 14" id="KW-0812">Transmembrane</keyword>
<accession>A0A1V8M8T0</accession>
<evidence type="ECO:0000256" key="2">
    <source>
        <dbReference type="ARBA" id="ARBA00009810"/>
    </source>
</evidence>
<comment type="subcellular location">
    <subcellularLocation>
        <location evidence="1 14">Cell outer membrane</location>
        <topology evidence="1 14">Multi-pass membrane protein</topology>
    </subcellularLocation>
</comment>
<evidence type="ECO:0000313" key="18">
    <source>
        <dbReference type="EMBL" id="OQK17918.1"/>
    </source>
</evidence>
<reference evidence="18 19" key="1">
    <citation type="submission" date="2015-12" db="EMBL/GenBank/DDBJ databases">
        <authorList>
            <person name="Shamseldin A."/>
            <person name="Moawad H."/>
            <person name="Abd El-Rahim W.M."/>
            <person name="Sadowsky M.J."/>
        </authorList>
    </citation>
    <scope>NUCLEOTIDE SEQUENCE [LARGE SCALE GENOMIC DNA]</scope>
    <source>
        <strain evidence="18 19">WF1</strain>
    </source>
</reference>